<evidence type="ECO:0000313" key="10">
    <source>
        <dbReference type="EMBL" id="CAA9272738.1"/>
    </source>
</evidence>
<dbReference type="EMBL" id="CADCTG010000244">
    <property type="protein sequence ID" value="CAA9272738.1"/>
    <property type="molecule type" value="Genomic_DNA"/>
</dbReference>
<feature type="transmembrane region" description="Helical" evidence="8">
    <location>
        <begin position="226"/>
        <end position="243"/>
    </location>
</feature>
<evidence type="ECO:0000256" key="6">
    <source>
        <dbReference type="ARBA" id="ARBA00023136"/>
    </source>
</evidence>
<dbReference type="PANTHER" id="PTHR45755">
    <property type="match status" value="1"/>
</dbReference>
<dbReference type="SUPFAM" id="SSF161111">
    <property type="entry name" value="Cation efflux protein transmembrane domain-like"/>
    <property type="match status" value="1"/>
</dbReference>
<gene>
    <name evidence="10" type="ORF">AVDCRST_MAG08-3275</name>
</gene>
<feature type="region of interest" description="Disordered" evidence="7">
    <location>
        <begin position="158"/>
        <end position="184"/>
    </location>
</feature>
<feature type="transmembrane region" description="Helical" evidence="8">
    <location>
        <begin position="194"/>
        <end position="214"/>
    </location>
</feature>
<accession>A0A6J4JB39</accession>
<dbReference type="NCBIfam" id="TIGR01297">
    <property type="entry name" value="CDF"/>
    <property type="match status" value="1"/>
</dbReference>
<feature type="domain" description="Cation efflux protein transmembrane" evidence="9">
    <location>
        <begin position="30"/>
        <end position="251"/>
    </location>
</feature>
<sequence>MTRHLPRAAEAHGHDFLGAHHDRNGRRTLAVIALAAVAMVAEIAAGVAYGSLALLADGWHMGTHVAALSISVAAYRLARRFEHDPRFTFGTGKFGDLAGFASAIGLGITAALIAVEAAERLRTPVPIAFGEALAVAAIGLAVNLGSAWLLGDGHDHGHDHHGHGHHGHHDHGAHHHHDHTEAAHGATDNNLRAAYLHVVADALTSVLAILSLVAGRFLGWSWLDPAVAALGAAVIGVWSVGLARRTALALLDADAPPELAHQVRSVIETGSDRIADLHLWRVGPGCYAASLVVVSPSPRPSDAYRAQLAECPMLRHVTVEVAQG</sequence>
<dbReference type="InterPro" id="IPR002524">
    <property type="entry name" value="Cation_efflux"/>
</dbReference>
<evidence type="ECO:0000256" key="3">
    <source>
        <dbReference type="ARBA" id="ARBA00022692"/>
    </source>
</evidence>
<name>A0A6J4JB39_9PROT</name>
<evidence type="ECO:0000259" key="9">
    <source>
        <dbReference type="Pfam" id="PF01545"/>
    </source>
</evidence>
<dbReference type="Pfam" id="PF01545">
    <property type="entry name" value="Cation_efflux"/>
    <property type="match status" value="1"/>
</dbReference>
<dbReference type="PANTHER" id="PTHR45755:SF4">
    <property type="entry name" value="ZINC TRANSPORTER 7"/>
    <property type="match status" value="1"/>
</dbReference>
<keyword evidence="5" id="KW-0406">Ion transport</keyword>
<evidence type="ECO:0000256" key="5">
    <source>
        <dbReference type="ARBA" id="ARBA00023065"/>
    </source>
</evidence>
<evidence type="ECO:0000256" key="4">
    <source>
        <dbReference type="ARBA" id="ARBA00022989"/>
    </source>
</evidence>
<comment type="subcellular location">
    <subcellularLocation>
        <location evidence="1">Membrane</location>
        <topology evidence="1">Multi-pass membrane protein</topology>
    </subcellularLocation>
</comment>
<evidence type="ECO:0000256" key="1">
    <source>
        <dbReference type="ARBA" id="ARBA00004141"/>
    </source>
</evidence>
<dbReference type="Gene3D" id="1.20.1510.10">
    <property type="entry name" value="Cation efflux protein transmembrane domain"/>
    <property type="match status" value="1"/>
</dbReference>
<dbReference type="AlphaFoldDB" id="A0A6J4JB39"/>
<dbReference type="NCBIfam" id="NF033827">
    <property type="entry name" value="CDF_efflux_DmeF"/>
    <property type="match status" value="1"/>
</dbReference>
<dbReference type="InterPro" id="IPR058533">
    <property type="entry name" value="Cation_efflux_TM"/>
</dbReference>
<reference evidence="10" key="1">
    <citation type="submission" date="2020-02" db="EMBL/GenBank/DDBJ databases">
        <authorList>
            <person name="Meier V. D."/>
        </authorList>
    </citation>
    <scope>NUCLEOTIDE SEQUENCE</scope>
    <source>
        <strain evidence="10">AVDCRST_MAG08</strain>
    </source>
</reference>
<evidence type="ECO:0000256" key="8">
    <source>
        <dbReference type="SAM" id="Phobius"/>
    </source>
</evidence>
<dbReference type="GO" id="GO:0016020">
    <property type="term" value="C:membrane"/>
    <property type="evidence" value="ECO:0007669"/>
    <property type="project" value="UniProtKB-SubCell"/>
</dbReference>
<keyword evidence="3 8" id="KW-0812">Transmembrane</keyword>
<evidence type="ECO:0000256" key="2">
    <source>
        <dbReference type="ARBA" id="ARBA00022448"/>
    </source>
</evidence>
<dbReference type="InterPro" id="IPR027469">
    <property type="entry name" value="Cation_efflux_TMD_sf"/>
</dbReference>
<feature type="compositionally biased region" description="Basic residues" evidence="7">
    <location>
        <begin position="159"/>
        <end position="177"/>
    </location>
</feature>
<feature type="transmembrane region" description="Helical" evidence="8">
    <location>
        <begin position="97"/>
        <end position="115"/>
    </location>
</feature>
<feature type="transmembrane region" description="Helical" evidence="8">
    <location>
        <begin position="127"/>
        <end position="150"/>
    </location>
</feature>
<proteinExistence type="predicted"/>
<keyword evidence="4 8" id="KW-1133">Transmembrane helix</keyword>
<evidence type="ECO:0000256" key="7">
    <source>
        <dbReference type="SAM" id="MobiDB-lite"/>
    </source>
</evidence>
<dbReference type="InterPro" id="IPR045316">
    <property type="entry name" value="Msc2-like"/>
</dbReference>
<dbReference type="GO" id="GO:0006882">
    <property type="term" value="P:intracellular zinc ion homeostasis"/>
    <property type="evidence" value="ECO:0007669"/>
    <property type="project" value="InterPro"/>
</dbReference>
<feature type="transmembrane region" description="Helical" evidence="8">
    <location>
        <begin position="29"/>
        <end position="52"/>
    </location>
</feature>
<protein>
    <submittedName>
        <fullName evidence="10">Cobalt-zinc-cadmium resistance protein CzcD</fullName>
    </submittedName>
</protein>
<dbReference type="GO" id="GO:0005385">
    <property type="term" value="F:zinc ion transmembrane transporter activity"/>
    <property type="evidence" value="ECO:0007669"/>
    <property type="project" value="InterPro"/>
</dbReference>
<keyword evidence="2" id="KW-0813">Transport</keyword>
<organism evidence="10">
    <name type="scientific">uncultured Acetobacteraceae bacterium</name>
    <dbReference type="NCBI Taxonomy" id="169975"/>
    <lineage>
        <taxon>Bacteria</taxon>
        <taxon>Pseudomonadati</taxon>
        <taxon>Pseudomonadota</taxon>
        <taxon>Alphaproteobacteria</taxon>
        <taxon>Acetobacterales</taxon>
        <taxon>Acetobacteraceae</taxon>
        <taxon>environmental samples</taxon>
    </lineage>
</organism>
<keyword evidence="6 8" id="KW-0472">Membrane</keyword>